<sequence>MARVAAITNALFTRAKQSIPDKTAVIGKRDTLQVKGGNETGTPS</sequence>
<proteinExistence type="predicted"/>
<protein>
    <submittedName>
        <fullName evidence="1">Uncharacterized protein</fullName>
    </submittedName>
</protein>
<dbReference type="AlphaFoldDB" id="A0A383TFR9"/>
<evidence type="ECO:0000313" key="1">
    <source>
        <dbReference type="EMBL" id="SYZ78514.1"/>
    </source>
</evidence>
<accession>A0A383TFR9</accession>
<dbReference type="RefSeq" id="WP_267896481.1">
    <property type="nucleotide sequence ID" value="NZ_UNRR01000018.1"/>
</dbReference>
<organism evidence="1 2">
    <name type="scientific">Trichococcus shcherbakoviae</name>
    <dbReference type="NCBI Taxonomy" id="2094020"/>
    <lineage>
        <taxon>Bacteria</taxon>
        <taxon>Bacillati</taxon>
        <taxon>Bacillota</taxon>
        <taxon>Bacilli</taxon>
        <taxon>Lactobacillales</taxon>
        <taxon>Carnobacteriaceae</taxon>
        <taxon>Trichococcus</taxon>
    </lineage>
</organism>
<evidence type="ECO:0000313" key="2">
    <source>
        <dbReference type="Proteomes" id="UP000262072"/>
    </source>
</evidence>
<dbReference type="EMBL" id="UNRR01000018">
    <property type="protein sequence ID" value="SYZ78514.1"/>
    <property type="molecule type" value="Genomic_DNA"/>
</dbReference>
<name>A0A383TFR9_9LACT</name>
<dbReference type="Proteomes" id="UP000262072">
    <property type="component" value="Unassembled WGS sequence"/>
</dbReference>
<reference evidence="2" key="1">
    <citation type="submission" date="2018-05" db="EMBL/GenBank/DDBJ databases">
        <authorList>
            <person name="Strepis N."/>
        </authorList>
    </citation>
    <scope>NUCLEOTIDE SEQUENCE [LARGE SCALE GENOMIC DNA]</scope>
</reference>
<gene>
    <name evidence="1" type="ORF">TART1_1298</name>
</gene>